<dbReference type="InterPro" id="IPR050343">
    <property type="entry name" value="RsuA_PseudoU_synthase"/>
</dbReference>
<evidence type="ECO:0000256" key="6">
    <source>
        <dbReference type="RuleBase" id="RU003887"/>
    </source>
</evidence>
<reference evidence="9" key="1">
    <citation type="submission" date="2016-09" db="EMBL/GenBank/DDBJ databases">
        <authorList>
            <person name="Wan X."/>
            <person name="Hou S."/>
        </authorList>
    </citation>
    <scope>NUCLEOTIDE SEQUENCE [LARGE SCALE GENOMIC DNA]</scope>
    <source>
        <strain evidence="9">KH87</strain>
    </source>
</reference>
<comment type="catalytic activity">
    <reaction evidence="3">
        <text>uridine(35) in tRNA(Tyr) = pseudouridine(35) in tRNA(Tyr)</text>
        <dbReference type="Rhea" id="RHEA:60556"/>
        <dbReference type="Rhea" id="RHEA-COMP:15607"/>
        <dbReference type="Rhea" id="RHEA-COMP:15608"/>
        <dbReference type="ChEBI" id="CHEBI:65314"/>
        <dbReference type="ChEBI" id="CHEBI:65315"/>
    </reaction>
</comment>
<proteinExistence type="inferred from homology"/>
<dbReference type="CDD" id="cd00165">
    <property type="entry name" value="S4"/>
    <property type="match status" value="1"/>
</dbReference>
<dbReference type="InterPro" id="IPR020103">
    <property type="entry name" value="PsdUridine_synth_cat_dom_sf"/>
</dbReference>
<keyword evidence="9" id="KW-1185">Reference proteome</keyword>
<dbReference type="InterPro" id="IPR006145">
    <property type="entry name" value="PsdUridine_synth_RsuA/RluA"/>
</dbReference>
<dbReference type="PROSITE" id="PS50889">
    <property type="entry name" value="S4"/>
    <property type="match status" value="1"/>
</dbReference>
<comment type="similarity">
    <text evidence="1 6">Belongs to the pseudouridine synthase RsuA family.</text>
</comment>
<dbReference type="PANTHER" id="PTHR47683:SF2">
    <property type="entry name" value="RNA-BINDING S4 DOMAIN-CONTAINING PROTEIN"/>
    <property type="match status" value="1"/>
</dbReference>
<evidence type="ECO:0000256" key="4">
    <source>
        <dbReference type="ARBA" id="ARBA00036535"/>
    </source>
</evidence>
<dbReference type="InterPro" id="IPR000748">
    <property type="entry name" value="PsdUridine_synth_RsuA/RluB/E/F"/>
</dbReference>
<dbReference type="EMBL" id="MKEK01000001">
    <property type="protein sequence ID" value="OEY69905.1"/>
    <property type="molecule type" value="Genomic_DNA"/>
</dbReference>
<protein>
    <recommendedName>
        <fullName evidence="6">Pseudouridine synthase</fullName>
        <ecNumber evidence="6">5.4.99.-</ecNumber>
    </recommendedName>
</protein>
<dbReference type="SUPFAM" id="SSF55120">
    <property type="entry name" value="Pseudouridine synthase"/>
    <property type="match status" value="1"/>
</dbReference>
<evidence type="ECO:0000256" key="2">
    <source>
        <dbReference type="ARBA" id="ARBA00023235"/>
    </source>
</evidence>
<dbReference type="GO" id="GO:0003723">
    <property type="term" value="F:RNA binding"/>
    <property type="evidence" value="ECO:0007669"/>
    <property type="project" value="UniProtKB-KW"/>
</dbReference>
<dbReference type="Gene3D" id="3.10.290.10">
    <property type="entry name" value="RNA-binding S4 domain"/>
    <property type="match status" value="1"/>
</dbReference>
<dbReference type="SMART" id="SM00363">
    <property type="entry name" value="S4"/>
    <property type="match status" value="1"/>
</dbReference>
<dbReference type="SUPFAM" id="SSF55174">
    <property type="entry name" value="Alpha-L RNA-binding motif"/>
    <property type="match status" value="1"/>
</dbReference>
<dbReference type="InterPro" id="IPR002942">
    <property type="entry name" value="S4_RNA-bd"/>
</dbReference>
<dbReference type="InterPro" id="IPR018496">
    <property type="entry name" value="PsdUridine_synth_RsuA/RluB_CS"/>
</dbReference>
<evidence type="ECO:0000313" key="9">
    <source>
        <dbReference type="Proteomes" id="UP000242258"/>
    </source>
</evidence>
<comment type="catalytic activity">
    <reaction evidence="4">
        <text>uridine(2604) in 23S rRNA = pseudouridine(2604) in 23S rRNA</text>
        <dbReference type="Rhea" id="RHEA:38875"/>
        <dbReference type="Rhea" id="RHEA-COMP:10093"/>
        <dbReference type="Rhea" id="RHEA-COMP:10094"/>
        <dbReference type="ChEBI" id="CHEBI:65314"/>
        <dbReference type="ChEBI" id="CHEBI:65315"/>
        <dbReference type="EC" id="5.4.99.21"/>
    </reaction>
</comment>
<keyword evidence="2 6" id="KW-0413">Isomerase</keyword>
<accession>A0A1E7Q6U6</accession>
<dbReference type="GO" id="GO:0000455">
    <property type="term" value="P:enzyme-directed rRNA pseudouridine synthesis"/>
    <property type="evidence" value="ECO:0007669"/>
    <property type="project" value="UniProtKB-ARBA"/>
</dbReference>
<feature type="domain" description="RNA-binding S4" evidence="7">
    <location>
        <begin position="7"/>
        <end position="71"/>
    </location>
</feature>
<dbReference type="OrthoDB" id="9807213at2"/>
<evidence type="ECO:0000256" key="3">
    <source>
        <dbReference type="ARBA" id="ARBA00036390"/>
    </source>
</evidence>
<dbReference type="InterPro" id="IPR036986">
    <property type="entry name" value="S4_RNA-bd_sf"/>
</dbReference>
<dbReference type="PANTHER" id="PTHR47683">
    <property type="entry name" value="PSEUDOURIDINE SYNTHASE FAMILY PROTEIN-RELATED"/>
    <property type="match status" value="1"/>
</dbReference>
<dbReference type="Gene3D" id="3.30.70.580">
    <property type="entry name" value="Pseudouridine synthase I, catalytic domain, N-terminal subdomain"/>
    <property type="match status" value="1"/>
</dbReference>
<evidence type="ECO:0000313" key="8">
    <source>
        <dbReference type="EMBL" id="OEY69905.1"/>
    </source>
</evidence>
<dbReference type="NCBIfam" id="TIGR00093">
    <property type="entry name" value="pseudouridine synthase"/>
    <property type="match status" value="1"/>
</dbReference>
<dbReference type="EC" id="5.4.99.-" evidence="6"/>
<dbReference type="PROSITE" id="PS01149">
    <property type="entry name" value="PSI_RSU"/>
    <property type="match status" value="1"/>
</dbReference>
<dbReference type="STRING" id="1628148.BI198_10265"/>
<dbReference type="Proteomes" id="UP000242258">
    <property type="component" value="Unassembled WGS sequence"/>
</dbReference>
<dbReference type="Gene3D" id="3.30.70.1560">
    <property type="entry name" value="Alpha-L RNA-binding motif"/>
    <property type="match status" value="1"/>
</dbReference>
<dbReference type="Pfam" id="PF01479">
    <property type="entry name" value="S4"/>
    <property type="match status" value="1"/>
</dbReference>
<name>A0A1E7Q6U6_9GAMM</name>
<evidence type="ECO:0000259" key="7">
    <source>
        <dbReference type="SMART" id="SM00363"/>
    </source>
</evidence>
<organism evidence="8 9">
    <name type="scientific">Rheinheimera salexigens</name>
    <dbReference type="NCBI Taxonomy" id="1628148"/>
    <lineage>
        <taxon>Bacteria</taxon>
        <taxon>Pseudomonadati</taxon>
        <taxon>Pseudomonadota</taxon>
        <taxon>Gammaproteobacteria</taxon>
        <taxon>Chromatiales</taxon>
        <taxon>Chromatiaceae</taxon>
        <taxon>Rheinheimera</taxon>
    </lineage>
</organism>
<keyword evidence="5" id="KW-0694">RNA-binding</keyword>
<dbReference type="InterPro" id="IPR020094">
    <property type="entry name" value="TruA/RsuA/RluB/E/F_N"/>
</dbReference>
<gene>
    <name evidence="8" type="ORF">BI198_10265</name>
</gene>
<sequence length="244" mass="27498">MLNQHPQRLAKWIAANGYCSRRNAERLITTGNVSVNGLPAKHTDLVTATDQIMINQQPLQITPARVYYKYHKPVGVDCNIKADDAASLYHILQPLPQRVFAVGRLDKDSSGLLLLTNDGLLCQRLIHPDFYHQKSYRVKVDSTITTQFICNLQQGVSWQLGNNRYTSRPCQLRQLTDDEFIITLTQGLHRQIRYMCKSQGVNVIELCRISLHNIVLDDLTLGATEPIAGSCLDTLLQLTISNSI</sequence>
<dbReference type="InterPro" id="IPR042092">
    <property type="entry name" value="PsdUridine_s_RsuA/RluB/E/F_cat"/>
</dbReference>
<evidence type="ECO:0000256" key="5">
    <source>
        <dbReference type="PROSITE-ProRule" id="PRU00182"/>
    </source>
</evidence>
<evidence type="ECO:0000256" key="1">
    <source>
        <dbReference type="ARBA" id="ARBA00008348"/>
    </source>
</evidence>
<dbReference type="AlphaFoldDB" id="A0A1E7Q6U6"/>
<comment type="caution">
    <text evidence="8">The sequence shown here is derived from an EMBL/GenBank/DDBJ whole genome shotgun (WGS) entry which is preliminary data.</text>
</comment>
<dbReference type="Pfam" id="PF00849">
    <property type="entry name" value="PseudoU_synth_2"/>
    <property type="match status" value="1"/>
</dbReference>
<dbReference type="GO" id="GO:0160138">
    <property type="term" value="F:23S rRNA pseudouridine(2604) synthase activity"/>
    <property type="evidence" value="ECO:0007669"/>
    <property type="project" value="UniProtKB-EC"/>
</dbReference>